<dbReference type="Pfam" id="PF00890">
    <property type="entry name" value="FAD_binding_2"/>
    <property type="match status" value="1"/>
</dbReference>
<comment type="similarity">
    <text evidence="3 13">Belongs to the FAD-dependent oxidoreductase 2 family. NadB subfamily.</text>
</comment>
<dbReference type="EC" id="1.4.3.16" evidence="4 11"/>
<dbReference type="SUPFAM" id="SSF56425">
    <property type="entry name" value="Succinate dehydrogenase/fumarate reductase flavoprotein, catalytic domain"/>
    <property type="match status" value="1"/>
</dbReference>
<gene>
    <name evidence="16" type="ORF">SAMN05421644_10236</name>
</gene>
<dbReference type="InterPro" id="IPR015939">
    <property type="entry name" value="Fum_Rdtase/Succ_DH_flav-like_C"/>
</dbReference>
<evidence type="ECO:0000259" key="15">
    <source>
        <dbReference type="Pfam" id="PF02910"/>
    </source>
</evidence>
<evidence type="ECO:0000256" key="10">
    <source>
        <dbReference type="ARBA" id="ARBA00048305"/>
    </source>
</evidence>
<evidence type="ECO:0000259" key="14">
    <source>
        <dbReference type="Pfam" id="PF00890"/>
    </source>
</evidence>
<comment type="function">
    <text evidence="13">Catalyzes the oxidation of L-aspartate to iminoaspartate.</text>
</comment>
<keyword evidence="7 13" id="KW-0662">Pyridine nucleotide biosynthesis</keyword>
<evidence type="ECO:0000313" key="17">
    <source>
        <dbReference type="Proteomes" id="UP000198672"/>
    </source>
</evidence>
<dbReference type="InterPro" id="IPR005288">
    <property type="entry name" value="NadB"/>
</dbReference>
<organism evidence="16 17">
    <name type="scientific">Allochromatium warmingii</name>
    <name type="common">Chromatium warmingii</name>
    <dbReference type="NCBI Taxonomy" id="61595"/>
    <lineage>
        <taxon>Bacteria</taxon>
        <taxon>Pseudomonadati</taxon>
        <taxon>Pseudomonadota</taxon>
        <taxon>Gammaproteobacteria</taxon>
        <taxon>Chromatiales</taxon>
        <taxon>Chromatiaceae</taxon>
        <taxon>Allochromatium</taxon>
    </lineage>
</organism>
<dbReference type="InterPro" id="IPR027477">
    <property type="entry name" value="Succ_DH/fumarate_Rdtase_cat_sf"/>
</dbReference>
<dbReference type="GO" id="GO:0008734">
    <property type="term" value="F:L-aspartate oxidase activity"/>
    <property type="evidence" value="ECO:0007669"/>
    <property type="project" value="UniProtKB-UniRule"/>
</dbReference>
<dbReference type="STRING" id="61595.SAMN05421644_10236"/>
<evidence type="ECO:0000256" key="12">
    <source>
        <dbReference type="PIRSR" id="PIRSR000171-1"/>
    </source>
</evidence>
<dbReference type="GO" id="GO:0034628">
    <property type="term" value="P:'de novo' NAD+ biosynthetic process from L-aspartate"/>
    <property type="evidence" value="ECO:0007669"/>
    <property type="project" value="TreeGrafter"/>
</dbReference>
<feature type="domain" description="Fumarate reductase/succinate dehydrogenase flavoprotein-like C-terminal" evidence="15">
    <location>
        <begin position="440"/>
        <end position="524"/>
    </location>
</feature>
<evidence type="ECO:0000313" key="16">
    <source>
        <dbReference type="EMBL" id="SDX36863.1"/>
    </source>
</evidence>
<dbReference type="AlphaFoldDB" id="A0A1H3B4K0"/>
<dbReference type="InterPro" id="IPR037099">
    <property type="entry name" value="Fum_R/Succ_DH_flav-like_C_sf"/>
</dbReference>
<reference evidence="17" key="1">
    <citation type="submission" date="2016-10" db="EMBL/GenBank/DDBJ databases">
        <authorList>
            <person name="Varghese N."/>
            <person name="Submissions S."/>
        </authorList>
    </citation>
    <scope>NUCLEOTIDE SEQUENCE [LARGE SCALE GENOMIC DNA]</scope>
    <source>
        <strain evidence="17">DSM 173</strain>
    </source>
</reference>
<keyword evidence="8 13" id="KW-0274">FAD</keyword>
<dbReference type="EMBL" id="FNOW01000002">
    <property type="protein sequence ID" value="SDX36863.1"/>
    <property type="molecule type" value="Genomic_DNA"/>
</dbReference>
<dbReference type="NCBIfam" id="NF006567">
    <property type="entry name" value="PRK09077.1"/>
    <property type="match status" value="1"/>
</dbReference>
<dbReference type="Gene3D" id="3.90.700.10">
    <property type="entry name" value="Succinate dehydrogenase/fumarate reductase flavoprotein, catalytic domain"/>
    <property type="match status" value="1"/>
</dbReference>
<accession>A0A1H3B4K0</accession>
<keyword evidence="17" id="KW-1185">Reference proteome</keyword>
<dbReference type="Gene3D" id="3.50.50.60">
    <property type="entry name" value="FAD/NAD(P)-binding domain"/>
    <property type="match status" value="1"/>
</dbReference>
<comment type="pathway">
    <text evidence="2 13">Cofactor biosynthesis; NAD(+) biosynthesis; iminoaspartate from L-aspartate (oxidase route): step 1/1.</text>
</comment>
<protein>
    <recommendedName>
        <fullName evidence="5 11">L-aspartate oxidase</fullName>
        <ecNumber evidence="4 11">1.4.3.16</ecNumber>
    </recommendedName>
</protein>
<dbReference type="InterPro" id="IPR003953">
    <property type="entry name" value="FAD-dep_OxRdtase_2_FAD-bd"/>
</dbReference>
<dbReference type="OrthoDB" id="9806724at2"/>
<dbReference type="PIRSF" id="PIRSF000171">
    <property type="entry name" value="SDHA_APRA_LASPO"/>
    <property type="match status" value="1"/>
</dbReference>
<dbReference type="Pfam" id="PF02910">
    <property type="entry name" value="Succ_DH_flav_C"/>
    <property type="match status" value="1"/>
</dbReference>
<name>A0A1H3B4K0_ALLWA</name>
<evidence type="ECO:0000256" key="1">
    <source>
        <dbReference type="ARBA" id="ARBA00001974"/>
    </source>
</evidence>
<dbReference type="SUPFAM" id="SSF51905">
    <property type="entry name" value="FAD/NAD(P)-binding domain"/>
    <property type="match status" value="1"/>
</dbReference>
<evidence type="ECO:0000256" key="3">
    <source>
        <dbReference type="ARBA" id="ARBA00008562"/>
    </source>
</evidence>
<comment type="subcellular location">
    <subcellularLocation>
        <location evidence="13">Cytoplasm</location>
    </subcellularLocation>
</comment>
<proteinExistence type="inferred from homology"/>
<dbReference type="PANTHER" id="PTHR42716:SF2">
    <property type="entry name" value="L-ASPARTATE OXIDASE, CHLOROPLASTIC"/>
    <property type="match status" value="1"/>
</dbReference>
<feature type="domain" description="FAD-dependent oxidoreductase 2 FAD-binding" evidence="14">
    <location>
        <begin position="9"/>
        <end position="391"/>
    </location>
</feature>
<evidence type="ECO:0000256" key="5">
    <source>
        <dbReference type="ARBA" id="ARBA00021901"/>
    </source>
</evidence>
<dbReference type="FunFam" id="3.90.700.10:FF:000002">
    <property type="entry name" value="L-aspartate oxidase"/>
    <property type="match status" value="1"/>
</dbReference>
<dbReference type="FunFam" id="1.20.58.100:FF:000002">
    <property type="entry name" value="L-aspartate oxidase"/>
    <property type="match status" value="1"/>
</dbReference>
<comment type="catalytic activity">
    <reaction evidence="10">
        <text>L-aspartate + O2 = iminosuccinate + H2O2</text>
        <dbReference type="Rhea" id="RHEA:25876"/>
        <dbReference type="ChEBI" id="CHEBI:15379"/>
        <dbReference type="ChEBI" id="CHEBI:16240"/>
        <dbReference type="ChEBI" id="CHEBI:29991"/>
        <dbReference type="ChEBI" id="CHEBI:77875"/>
        <dbReference type="EC" id="1.4.3.16"/>
    </reaction>
    <physiologicalReaction direction="left-to-right" evidence="10">
        <dbReference type="Rhea" id="RHEA:25877"/>
    </physiologicalReaction>
</comment>
<evidence type="ECO:0000256" key="9">
    <source>
        <dbReference type="ARBA" id="ARBA00023002"/>
    </source>
</evidence>
<keyword evidence="6 13" id="KW-0285">Flavoprotein</keyword>
<dbReference type="InterPro" id="IPR036188">
    <property type="entry name" value="FAD/NAD-bd_sf"/>
</dbReference>
<evidence type="ECO:0000256" key="7">
    <source>
        <dbReference type="ARBA" id="ARBA00022642"/>
    </source>
</evidence>
<keyword evidence="9 13" id="KW-0560">Oxidoreductase</keyword>
<evidence type="ECO:0000256" key="4">
    <source>
        <dbReference type="ARBA" id="ARBA00012173"/>
    </source>
</evidence>
<dbReference type="SUPFAM" id="SSF46977">
    <property type="entry name" value="Succinate dehydrogenase/fumarate reductase flavoprotein C-terminal domain"/>
    <property type="match status" value="1"/>
</dbReference>
<dbReference type="Proteomes" id="UP000198672">
    <property type="component" value="Unassembled WGS sequence"/>
</dbReference>
<dbReference type="UniPathway" id="UPA00253">
    <property type="reaction ID" value="UER00326"/>
</dbReference>
<evidence type="ECO:0000256" key="13">
    <source>
        <dbReference type="RuleBase" id="RU362049"/>
    </source>
</evidence>
<evidence type="ECO:0000256" key="6">
    <source>
        <dbReference type="ARBA" id="ARBA00022630"/>
    </source>
</evidence>
<feature type="active site" description="Proton acceptor" evidence="12">
    <location>
        <position position="289"/>
    </location>
</feature>
<dbReference type="GO" id="GO:0005737">
    <property type="term" value="C:cytoplasm"/>
    <property type="evidence" value="ECO:0007669"/>
    <property type="project" value="UniProtKB-SubCell"/>
</dbReference>
<comment type="cofactor">
    <cofactor evidence="1 13">
        <name>FAD</name>
        <dbReference type="ChEBI" id="CHEBI:57692"/>
    </cofactor>
</comment>
<dbReference type="Gene3D" id="1.20.58.100">
    <property type="entry name" value="Fumarate reductase/succinate dehydrogenase flavoprotein-like, C-terminal domain"/>
    <property type="match status" value="1"/>
</dbReference>
<dbReference type="NCBIfam" id="TIGR00551">
    <property type="entry name" value="nadB"/>
    <property type="match status" value="1"/>
</dbReference>
<evidence type="ECO:0000256" key="8">
    <source>
        <dbReference type="ARBA" id="ARBA00022827"/>
    </source>
</evidence>
<dbReference type="PANTHER" id="PTHR42716">
    <property type="entry name" value="L-ASPARTATE OXIDASE"/>
    <property type="match status" value="1"/>
</dbReference>
<dbReference type="RefSeq" id="WP_091331581.1">
    <property type="nucleotide sequence ID" value="NZ_FNOW01000002.1"/>
</dbReference>
<dbReference type="PRINTS" id="PR00368">
    <property type="entry name" value="FADPNR"/>
</dbReference>
<evidence type="ECO:0000256" key="11">
    <source>
        <dbReference type="NCBIfam" id="TIGR00551"/>
    </source>
</evidence>
<sequence>MSNTCHRHDVLILGSGAAGLSLALRLPASLSVAVVSKRELCEGSTRYAQGGISAVLDAGDSIESHVQDTLKAGAGLCDPEVVRQVVERGPDNIRWLLDQGVEFTRDSEHNAASGYHLTREGGHTHRRVIHAADATGHAVATTLETQVRTRANVTLYEQHIAVDLITTRHLSRQAAPRCLGAYILDLGSGQVETFLARFVVLATGGANKVYLYTSNPDVSTGDGIAMAWRAGCRVANMEFMQFHPTCLYHPQARSFLVTEALRGEGARLLLPDGERFMPRFDPRAELAPRDIVARAIDHEMKRLGSECVYLDISHRPADFVIEHFPTIHARCLELGMDITREPIPVVPAAHYTCGGVMVDRQARTDLPGLYASGETAYTGLHGANRMASNSLLECLVYSEAAAADITRLAAEVPAPPEVPAWDESRVTEPDEEVVVTHNWDELRRFMWDYVGIVRTNKRLRRAKRRADLLAQEVIEYYSHFRVSNDLIELRNLLEVADLIIQSALRRRESRGLHYTLDHPVKDASQRVPTILIPDGYQPRSDG</sequence>
<evidence type="ECO:0000256" key="2">
    <source>
        <dbReference type="ARBA" id="ARBA00004950"/>
    </source>
</evidence>